<reference evidence="3" key="1">
    <citation type="submission" date="2021-10" db="EMBL/GenBank/DDBJ databases">
        <title>Streptomonospora sp. nov., isolated from mangrove soil.</title>
        <authorList>
            <person name="Chen X."/>
            <person name="Ge X."/>
            <person name="Liu W."/>
        </authorList>
    </citation>
    <scope>NUCLEOTIDE SEQUENCE</scope>
    <source>
        <strain evidence="3">S1-112</strain>
    </source>
</reference>
<evidence type="ECO:0000259" key="2">
    <source>
        <dbReference type="Pfam" id="PF22725"/>
    </source>
</evidence>
<feature type="domain" description="GFO/IDH/MocA-like oxidoreductase" evidence="2">
    <location>
        <begin position="140"/>
        <end position="272"/>
    </location>
</feature>
<dbReference type="Proteomes" id="UP001140076">
    <property type="component" value="Unassembled WGS sequence"/>
</dbReference>
<dbReference type="PANTHER" id="PTHR43377">
    <property type="entry name" value="BILIVERDIN REDUCTASE A"/>
    <property type="match status" value="1"/>
</dbReference>
<accession>A0A9X3SDG5</accession>
<dbReference type="PANTHER" id="PTHR43377:SF1">
    <property type="entry name" value="BILIVERDIN REDUCTASE A"/>
    <property type="match status" value="1"/>
</dbReference>
<dbReference type="InterPro" id="IPR000683">
    <property type="entry name" value="Gfo/Idh/MocA-like_OxRdtase_N"/>
</dbReference>
<protein>
    <submittedName>
        <fullName evidence="3">Gfo/Idh/MocA family oxidoreductase</fullName>
    </submittedName>
</protein>
<dbReference type="Pfam" id="PF22725">
    <property type="entry name" value="GFO_IDH_MocA_C3"/>
    <property type="match status" value="1"/>
</dbReference>
<comment type="caution">
    <text evidence="3">The sequence shown here is derived from an EMBL/GenBank/DDBJ whole genome shotgun (WGS) entry which is preliminary data.</text>
</comment>
<dbReference type="Gene3D" id="3.40.50.720">
    <property type="entry name" value="NAD(P)-binding Rossmann-like Domain"/>
    <property type="match status" value="1"/>
</dbReference>
<name>A0A9X3SDG5_9ACTN</name>
<dbReference type="Pfam" id="PF01408">
    <property type="entry name" value="GFO_IDH_MocA"/>
    <property type="match status" value="1"/>
</dbReference>
<dbReference type="Gene3D" id="3.30.360.10">
    <property type="entry name" value="Dihydrodipicolinate Reductase, domain 2"/>
    <property type="match status" value="1"/>
</dbReference>
<gene>
    <name evidence="3" type="ORF">LG943_05590</name>
</gene>
<dbReference type="InterPro" id="IPR051450">
    <property type="entry name" value="Gfo/Idh/MocA_Oxidoreductases"/>
</dbReference>
<evidence type="ECO:0000313" key="3">
    <source>
        <dbReference type="EMBL" id="MDA0563802.1"/>
    </source>
</evidence>
<dbReference type="RefSeq" id="WP_270071088.1">
    <property type="nucleotide sequence ID" value="NZ_JAJAQC010000007.1"/>
</dbReference>
<dbReference type="SUPFAM" id="SSF55347">
    <property type="entry name" value="Glyceraldehyde-3-phosphate dehydrogenase-like, C-terminal domain"/>
    <property type="match status" value="1"/>
</dbReference>
<organism evidence="3 4">
    <name type="scientific">Streptomonospora mangrovi</name>
    <dbReference type="NCBI Taxonomy" id="2883123"/>
    <lineage>
        <taxon>Bacteria</taxon>
        <taxon>Bacillati</taxon>
        <taxon>Actinomycetota</taxon>
        <taxon>Actinomycetes</taxon>
        <taxon>Streptosporangiales</taxon>
        <taxon>Nocardiopsidaceae</taxon>
        <taxon>Streptomonospora</taxon>
    </lineage>
</organism>
<keyword evidence="4" id="KW-1185">Reference proteome</keyword>
<proteinExistence type="predicted"/>
<dbReference type="InterPro" id="IPR036291">
    <property type="entry name" value="NAD(P)-bd_dom_sf"/>
</dbReference>
<dbReference type="GO" id="GO:0000166">
    <property type="term" value="F:nucleotide binding"/>
    <property type="evidence" value="ECO:0007669"/>
    <property type="project" value="InterPro"/>
</dbReference>
<sequence length="335" mass="34590">MSAGAGAGVGADYALVGFGRIAELLYAPHVRALPGARVSVAEPDAERRAAAARLLPGARIAERVADLPAPEGARRTAFNLVPGSAHGAVTRRLLAAGWDVFSEKPPAASAAEWAELSDLARSRGRVLAAAPVSPYHPEVAAARTALAEGAIGTLAEVHGRYLAPGPARRGHIDPHRAWFFGPDSCVLRDLGPYVLSVLVRLLGPPDALAWTRNGVHEPVPVRTGGTVVPAFGSAAVGVGRWGGAVGTVHLAYRRAVPGAAADITLVGTGGTLHCTADPQGEGGPAPEKAELALRLVERARTDARLRAEHTAAVGHWLDLLDTAPTRPPAAPPVRK</sequence>
<dbReference type="SUPFAM" id="SSF51735">
    <property type="entry name" value="NAD(P)-binding Rossmann-fold domains"/>
    <property type="match status" value="1"/>
</dbReference>
<feature type="domain" description="Gfo/Idh/MocA-like oxidoreductase N-terminal" evidence="1">
    <location>
        <begin position="13"/>
        <end position="128"/>
    </location>
</feature>
<dbReference type="EMBL" id="JAJAQC010000007">
    <property type="protein sequence ID" value="MDA0563802.1"/>
    <property type="molecule type" value="Genomic_DNA"/>
</dbReference>
<evidence type="ECO:0000313" key="4">
    <source>
        <dbReference type="Proteomes" id="UP001140076"/>
    </source>
</evidence>
<dbReference type="InterPro" id="IPR055170">
    <property type="entry name" value="GFO_IDH_MocA-like_dom"/>
</dbReference>
<dbReference type="AlphaFoldDB" id="A0A9X3SDG5"/>
<evidence type="ECO:0000259" key="1">
    <source>
        <dbReference type="Pfam" id="PF01408"/>
    </source>
</evidence>